<sequence>MKPASDDSSNPAVPECPAPGPGRIFLLFMHVGATAFGMGMLQSLRETLLKRRMATEHELAEGLALVQLYPGPVMANLAAYFGYLRGGIVGAVLALLGFIAPCTVLMLILAALYRNYGAAPAAGTILRGLDVVMAGVMLHLTLDFSRRQLKRRLEWGLAACVAALAILGANLSLLVLAGAGIGMYLRRKDENAAADRHRLNFARFRAALLMAAGLLAGAGFALFVPSDLGRLYLAFAHVGSVAFGNGVTILPLLRDAVLANGWLTPSQLGTAIAFSQITPGPILNAATFTGYVVADWSGGLMATFAIFAPSFVMTLVFAELFAHIRHKAWIKGGIHGAMVVFCGMVASVAWFMVANGVRQISDAGVAGIVWLALARFKWPMHWVLPLGVVLRLGLGWAMG</sequence>
<evidence type="ECO:0000256" key="5">
    <source>
        <dbReference type="ARBA" id="ARBA00022989"/>
    </source>
</evidence>
<feature type="transmembrane region" description="Helical" evidence="7">
    <location>
        <begin position="125"/>
        <end position="144"/>
    </location>
</feature>
<feature type="transmembrane region" description="Helical" evidence="7">
    <location>
        <begin position="380"/>
        <end position="398"/>
    </location>
</feature>
<accession>A0A1I5AER1</accession>
<dbReference type="GO" id="GO:0005886">
    <property type="term" value="C:plasma membrane"/>
    <property type="evidence" value="ECO:0007669"/>
    <property type="project" value="UniProtKB-SubCell"/>
</dbReference>
<feature type="transmembrane region" description="Helical" evidence="7">
    <location>
        <begin position="231"/>
        <end position="253"/>
    </location>
</feature>
<evidence type="ECO:0000256" key="7">
    <source>
        <dbReference type="SAM" id="Phobius"/>
    </source>
</evidence>
<dbReference type="InterPro" id="IPR003370">
    <property type="entry name" value="Chromate_transpt"/>
</dbReference>
<dbReference type="InterPro" id="IPR052518">
    <property type="entry name" value="CHR_Transporter"/>
</dbReference>
<evidence type="ECO:0000256" key="1">
    <source>
        <dbReference type="ARBA" id="ARBA00004651"/>
    </source>
</evidence>
<comment type="subcellular location">
    <subcellularLocation>
        <location evidence="1">Cell membrane</location>
        <topology evidence="1">Multi-pass membrane protein</topology>
    </subcellularLocation>
</comment>
<comment type="similarity">
    <text evidence="2">Belongs to the chromate ion transporter (CHR) (TC 2.A.51) family.</text>
</comment>
<proteinExistence type="inferred from homology"/>
<feature type="transmembrane region" description="Helical" evidence="7">
    <location>
        <begin position="88"/>
        <end position="113"/>
    </location>
</feature>
<feature type="transmembrane region" description="Helical" evidence="7">
    <location>
        <begin position="334"/>
        <end position="353"/>
    </location>
</feature>
<feature type="transmembrane region" description="Helical" evidence="7">
    <location>
        <begin position="300"/>
        <end position="322"/>
    </location>
</feature>
<evidence type="ECO:0000256" key="2">
    <source>
        <dbReference type="ARBA" id="ARBA00005262"/>
    </source>
</evidence>
<dbReference type="InterPro" id="IPR014047">
    <property type="entry name" value="Chr_Tranpt_l_chain"/>
</dbReference>
<gene>
    <name evidence="8" type="ORF">SAMN05660284_01880</name>
</gene>
<evidence type="ECO:0000256" key="4">
    <source>
        <dbReference type="ARBA" id="ARBA00022692"/>
    </source>
</evidence>
<feature type="transmembrane region" description="Helical" evidence="7">
    <location>
        <begin position="206"/>
        <end position="225"/>
    </location>
</feature>
<keyword evidence="5 7" id="KW-1133">Transmembrane helix</keyword>
<keyword evidence="4 7" id="KW-0812">Transmembrane</keyword>
<dbReference type="PIRSF" id="PIRSF004810">
    <property type="entry name" value="ChrA"/>
    <property type="match status" value="1"/>
</dbReference>
<feature type="transmembrane region" description="Helical" evidence="7">
    <location>
        <begin position="156"/>
        <end position="185"/>
    </location>
</feature>
<dbReference type="NCBIfam" id="TIGR00937">
    <property type="entry name" value="2A51"/>
    <property type="match status" value="1"/>
</dbReference>
<dbReference type="Proteomes" id="UP000242869">
    <property type="component" value="Unassembled WGS sequence"/>
</dbReference>
<evidence type="ECO:0000256" key="3">
    <source>
        <dbReference type="ARBA" id="ARBA00022475"/>
    </source>
</evidence>
<name>A0A1I5AER1_9NEIS</name>
<dbReference type="GO" id="GO:0015109">
    <property type="term" value="F:chromate transmembrane transporter activity"/>
    <property type="evidence" value="ECO:0007669"/>
    <property type="project" value="InterPro"/>
</dbReference>
<dbReference type="RefSeq" id="WP_177187840.1">
    <property type="nucleotide sequence ID" value="NZ_FOVE01000013.1"/>
</dbReference>
<organism evidence="8 9">
    <name type="scientific">Formivibrio citricus</name>
    <dbReference type="NCBI Taxonomy" id="83765"/>
    <lineage>
        <taxon>Bacteria</taxon>
        <taxon>Pseudomonadati</taxon>
        <taxon>Pseudomonadota</taxon>
        <taxon>Betaproteobacteria</taxon>
        <taxon>Neisseriales</taxon>
        <taxon>Chitinibacteraceae</taxon>
        <taxon>Formivibrio</taxon>
    </lineage>
</organism>
<protein>
    <submittedName>
        <fullName evidence="8">Chromate transporter</fullName>
    </submittedName>
</protein>
<evidence type="ECO:0000313" key="8">
    <source>
        <dbReference type="EMBL" id="SFN60945.1"/>
    </source>
</evidence>
<keyword evidence="6 7" id="KW-0472">Membrane</keyword>
<reference evidence="9" key="1">
    <citation type="submission" date="2016-10" db="EMBL/GenBank/DDBJ databases">
        <authorList>
            <person name="Varghese N."/>
            <person name="Submissions S."/>
        </authorList>
    </citation>
    <scope>NUCLEOTIDE SEQUENCE [LARGE SCALE GENOMIC DNA]</scope>
    <source>
        <strain evidence="9">DSM 6150</strain>
    </source>
</reference>
<dbReference type="AlphaFoldDB" id="A0A1I5AER1"/>
<evidence type="ECO:0000313" key="9">
    <source>
        <dbReference type="Proteomes" id="UP000242869"/>
    </source>
</evidence>
<dbReference type="Pfam" id="PF02417">
    <property type="entry name" value="Chromate_transp"/>
    <property type="match status" value="2"/>
</dbReference>
<dbReference type="EMBL" id="FOVE01000013">
    <property type="protein sequence ID" value="SFN60945.1"/>
    <property type="molecule type" value="Genomic_DNA"/>
</dbReference>
<evidence type="ECO:0000256" key="6">
    <source>
        <dbReference type="ARBA" id="ARBA00023136"/>
    </source>
</evidence>
<feature type="transmembrane region" description="Helical" evidence="7">
    <location>
        <begin position="20"/>
        <end position="41"/>
    </location>
</feature>
<dbReference type="PANTHER" id="PTHR43663:SF1">
    <property type="entry name" value="CHROMATE TRANSPORTER"/>
    <property type="match status" value="1"/>
</dbReference>
<keyword evidence="9" id="KW-1185">Reference proteome</keyword>
<keyword evidence="3" id="KW-1003">Cell membrane</keyword>
<dbReference type="STRING" id="83765.SAMN05660284_01880"/>
<dbReference type="PANTHER" id="PTHR43663">
    <property type="entry name" value="CHROMATE TRANSPORT PROTEIN-RELATED"/>
    <property type="match status" value="1"/>
</dbReference>